<keyword evidence="2" id="KW-1185">Reference proteome</keyword>
<gene>
    <name evidence="1" type="ORF">CDAR_48351</name>
</gene>
<accession>A0AAV4W1N6</accession>
<dbReference type="AlphaFoldDB" id="A0AAV4W1N6"/>
<protein>
    <submittedName>
        <fullName evidence="1">Uncharacterized protein</fullName>
    </submittedName>
</protein>
<reference evidence="1 2" key="1">
    <citation type="submission" date="2021-06" db="EMBL/GenBank/DDBJ databases">
        <title>Caerostris darwini draft genome.</title>
        <authorList>
            <person name="Kono N."/>
            <person name="Arakawa K."/>
        </authorList>
    </citation>
    <scope>NUCLEOTIDE SEQUENCE [LARGE SCALE GENOMIC DNA]</scope>
</reference>
<evidence type="ECO:0000313" key="2">
    <source>
        <dbReference type="Proteomes" id="UP001054837"/>
    </source>
</evidence>
<organism evidence="1 2">
    <name type="scientific">Caerostris darwini</name>
    <dbReference type="NCBI Taxonomy" id="1538125"/>
    <lineage>
        <taxon>Eukaryota</taxon>
        <taxon>Metazoa</taxon>
        <taxon>Ecdysozoa</taxon>
        <taxon>Arthropoda</taxon>
        <taxon>Chelicerata</taxon>
        <taxon>Arachnida</taxon>
        <taxon>Araneae</taxon>
        <taxon>Araneomorphae</taxon>
        <taxon>Entelegynae</taxon>
        <taxon>Araneoidea</taxon>
        <taxon>Araneidae</taxon>
        <taxon>Caerostris</taxon>
    </lineage>
</organism>
<name>A0AAV4W1N6_9ARAC</name>
<sequence length="101" mass="11844">MPIEATVLTNALHSFLDIAVDISFESHTLHFRRTLRQRIGFISVSTHRIEIAFHFERVLWLQAPYLTIRTIGSDSPRWLLFWICPVSAPWRVSCLLYQTCE</sequence>
<evidence type="ECO:0000313" key="1">
    <source>
        <dbReference type="EMBL" id="GIY76547.1"/>
    </source>
</evidence>
<dbReference type="EMBL" id="BPLQ01014014">
    <property type="protein sequence ID" value="GIY76547.1"/>
    <property type="molecule type" value="Genomic_DNA"/>
</dbReference>
<comment type="caution">
    <text evidence="1">The sequence shown here is derived from an EMBL/GenBank/DDBJ whole genome shotgun (WGS) entry which is preliminary data.</text>
</comment>
<proteinExistence type="predicted"/>
<dbReference type="Proteomes" id="UP001054837">
    <property type="component" value="Unassembled WGS sequence"/>
</dbReference>